<proteinExistence type="inferred from homology"/>
<keyword evidence="9" id="KW-0560">Oxidoreductase</keyword>
<dbReference type="AlphaFoldDB" id="A0A0C2YNB8"/>
<keyword evidence="6 13" id="KW-0812">Transmembrane</keyword>
<dbReference type="InterPro" id="IPR050121">
    <property type="entry name" value="Cytochrome_P450_monoxygenase"/>
</dbReference>
<evidence type="ECO:0000256" key="11">
    <source>
        <dbReference type="ARBA" id="ARBA00023033"/>
    </source>
</evidence>
<name>A0A0C2YNB8_9AGAM</name>
<dbReference type="InterPro" id="IPR001128">
    <property type="entry name" value="Cyt_P450"/>
</dbReference>
<comment type="similarity">
    <text evidence="4">Belongs to the cytochrome P450 family.</text>
</comment>
<evidence type="ECO:0000256" key="5">
    <source>
        <dbReference type="ARBA" id="ARBA00022617"/>
    </source>
</evidence>
<keyword evidence="10" id="KW-0408">Iron</keyword>
<evidence type="ECO:0000256" key="1">
    <source>
        <dbReference type="ARBA" id="ARBA00001971"/>
    </source>
</evidence>
<comment type="cofactor">
    <cofactor evidence="1">
        <name>heme</name>
        <dbReference type="ChEBI" id="CHEBI:30413"/>
    </cofactor>
</comment>
<dbReference type="GO" id="GO:0005506">
    <property type="term" value="F:iron ion binding"/>
    <property type="evidence" value="ECO:0007669"/>
    <property type="project" value="InterPro"/>
</dbReference>
<dbReference type="STRING" id="1036808.A0A0C2YNB8"/>
<gene>
    <name evidence="14" type="ORF">SCLCIDRAFT_1224714</name>
</gene>
<dbReference type="GO" id="GO:0004497">
    <property type="term" value="F:monooxygenase activity"/>
    <property type="evidence" value="ECO:0007669"/>
    <property type="project" value="UniProtKB-KW"/>
</dbReference>
<dbReference type="Pfam" id="PF00067">
    <property type="entry name" value="p450"/>
    <property type="match status" value="1"/>
</dbReference>
<keyword evidence="8 13" id="KW-1133">Transmembrane helix</keyword>
<sequence>MSARAYEEALIALRSKIALYGSTLLATFLVFKIVTTPRRKFSTTRLLGPPSPSFLYGVARDTAGSSDSGSIYEEWVEEYGVAFEVPAALGQKTIMLFDPKALQHYFMRDTWTYITLPSQRVVVNRSTGKSVLWSIGEDHRRQRKSLSPAFSSATIRKLTPIFYDCAYKTKAAWEAIIDASNGDSSIIDVQNWTNHISLDSIGLAGFSHNFGSLEGKTSPVSTVLDGIGSSPRSKLNAGFFALSQVLPVLVHYPTKRTMLIQELPQELSKISEELLNKSKKEKEAGIIDGNIDRSVVGLLLKAEDAEADLRLSREEVMGQMKVLLIAGYEATSGRLRGSHLTC</sequence>
<evidence type="ECO:0000313" key="15">
    <source>
        <dbReference type="Proteomes" id="UP000053989"/>
    </source>
</evidence>
<dbReference type="GO" id="GO:0016705">
    <property type="term" value="F:oxidoreductase activity, acting on paired donors, with incorporation or reduction of molecular oxygen"/>
    <property type="evidence" value="ECO:0007669"/>
    <property type="project" value="InterPro"/>
</dbReference>
<dbReference type="EMBL" id="KN822273">
    <property type="protein sequence ID" value="KIM51238.1"/>
    <property type="molecule type" value="Genomic_DNA"/>
</dbReference>
<keyword evidence="15" id="KW-1185">Reference proteome</keyword>
<dbReference type="Proteomes" id="UP000053989">
    <property type="component" value="Unassembled WGS sequence"/>
</dbReference>
<reference evidence="15" key="2">
    <citation type="submission" date="2015-01" db="EMBL/GenBank/DDBJ databases">
        <title>Evolutionary Origins and Diversification of the Mycorrhizal Mutualists.</title>
        <authorList>
            <consortium name="DOE Joint Genome Institute"/>
            <consortium name="Mycorrhizal Genomics Consortium"/>
            <person name="Kohler A."/>
            <person name="Kuo A."/>
            <person name="Nagy L.G."/>
            <person name="Floudas D."/>
            <person name="Copeland A."/>
            <person name="Barry K.W."/>
            <person name="Cichocki N."/>
            <person name="Veneault-Fourrey C."/>
            <person name="LaButti K."/>
            <person name="Lindquist E.A."/>
            <person name="Lipzen A."/>
            <person name="Lundell T."/>
            <person name="Morin E."/>
            <person name="Murat C."/>
            <person name="Riley R."/>
            <person name="Ohm R."/>
            <person name="Sun H."/>
            <person name="Tunlid A."/>
            <person name="Henrissat B."/>
            <person name="Grigoriev I.V."/>
            <person name="Hibbett D.S."/>
            <person name="Martin F."/>
        </authorList>
    </citation>
    <scope>NUCLEOTIDE SEQUENCE [LARGE SCALE GENOMIC DNA]</scope>
    <source>
        <strain evidence="15">Foug A</strain>
    </source>
</reference>
<evidence type="ECO:0000256" key="9">
    <source>
        <dbReference type="ARBA" id="ARBA00023002"/>
    </source>
</evidence>
<evidence type="ECO:0000256" key="10">
    <source>
        <dbReference type="ARBA" id="ARBA00023004"/>
    </source>
</evidence>
<keyword evidence="7" id="KW-0479">Metal-binding</keyword>
<evidence type="ECO:0000256" key="3">
    <source>
        <dbReference type="ARBA" id="ARBA00004721"/>
    </source>
</evidence>
<keyword evidence="5" id="KW-0349">Heme</keyword>
<evidence type="ECO:0000256" key="2">
    <source>
        <dbReference type="ARBA" id="ARBA00004370"/>
    </source>
</evidence>
<keyword evidence="12 13" id="KW-0472">Membrane</keyword>
<dbReference type="InParanoid" id="A0A0C2YNB8"/>
<dbReference type="Gene3D" id="1.10.630.10">
    <property type="entry name" value="Cytochrome P450"/>
    <property type="match status" value="1"/>
</dbReference>
<dbReference type="InterPro" id="IPR036396">
    <property type="entry name" value="Cyt_P450_sf"/>
</dbReference>
<dbReference type="GO" id="GO:0020037">
    <property type="term" value="F:heme binding"/>
    <property type="evidence" value="ECO:0007669"/>
    <property type="project" value="InterPro"/>
</dbReference>
<evidence type="ECO:0000256" key="8">
    <source>
        <dbReference type="ARBA" id="ARBA00022989"/>
    </source>
</evidence>
<feature type="transmembrane region" description="Helical" evidence="13">
    <location>
        <begin position="17"/>
        <end position="35"/>
    </location>
</feature>
<protein>
    <recommendedName>
        <fullName evidence="16">Cytochrome P450</fullName>
    </recommendedName>
</protein>
<comment type="pathway">
    <text evidence="3">Secondary metabolite biosynthesis; terpenoid biosynthesis.</text>
</comment>
<dbReference type="PANTHER" id="PTHR24305:SF166">
    <property type="entry name" value="CYTOCHROME P450 12A4, MITOCHONDRIAL-RELATED"/>
    <property type="match status" value="1"/>
</dbReference>
<dbReference type="OrthoDB" id="1470350at2759"/>
<evidence type="ECO:0000256" key="13">
    <source>
        <dbReference type="SAM" id="Phobius"/>
    </source>
</evidence>
<evidence type="ECO:0008006" key="16">
    <source>
        <dbReference type="Google" id="ProtNLM"/>
    </source>
</evidence>
<dbReference type="HOGENOM" id="CLU_001570_8_0_1"/>
<organism evidence="14 15">
    <name type="scientific">Scleroderma citrinum Foug A</name>
    <dbReference type="NCBI Taxonomy" id="1036808"/>
    <lineage>
        <taxon>Eukaryota</taxon>
        <taxon>Fungi</taxon>
        <taxon>Dikarya</taxon>
        <taxon>Basidiomycota</taxon>
        <taxon>Agaricomycotina</taxon>
        <taxon>Agaricomycetes</taxon>
        <taxon>Agaricomycetidae</taxon>
        <taxon>Boletales</taxon>
        <taxon>Sclerodermatineae</taxon>
        <taxon>Sclerodermataceae</taxon>
        <taxon>Scleroderma</taxon>
    </lineage>
</organism>
<evidence type="ECO:0000256" key="7">
    <source>
        <dbReference type="ARBA" id="ARBA00022723"/>
    </source>
</evidence>
<evidence type="ECO:0000256" key="6">
    <source>
        <dbReference type="ARBA" id="ARBA00022692"/>
    </source>
</evidence>
<accession>A0A0C2YNB8</accession>
<dbReference type="SUPFAM" id="SSF48264">
    <property type="entry name" value="Cytochrome P450"/>
    <property type="match status" value="1"/>
</dbReference>
<evidence type="ECO:0000313" key="14">
    <source>
        <dbReference type="EMBL" id="KIM51238.1"/>
    </source>
</evidence>
<evidence type="ECO:0000256" key="12">
    <source>
        <dbReference type="ARBA" id="ARBA00023136"/>
    </source>
</evidence>
<reference evidence="14 15" key="1">
    <citation type="submission" date="2014-04" db="EMBL/GenBank/DDBJ databases">
        <authorList>
            <consortium name="DOE Joint Genome Institute"/>
            <person name="Kuo A."/>
            <person name="Kohler A."/>
            <person name="Nagy L.G."/>
            <person name="Floudas D."/>
            <person name="Copeland A."/>
            <person name="Barry K.W."/>
            <person name="Cichocki N."/>
            <person name="Veneault-Fourrey C."/>
            <person name="LaButti K."/>
            <person name="Lindquist E.A."/>
            <person name="Lipzen A."/>
            <person name="Lundell T."/>
            <person name="Morin E."/>
            <person name="Murat C."/>
            <person name="Sun H."/>
            <person name="Tunlid A."/>
            <person name="Henrissat B."/>
            <person name="Grigoriev I.V."/>
            <person name="Hibbett D.S."/>
            <person name="Martin F."/>
            <person name="Nordberg H.P."/>
            <person name="Cantor M.N."/>
            <person name="Hua S.X."/>
        </authorList>
    </citation>
    <scope>NUCLEOTIDE SEQUENCE [LARGE SCALE GENOMIC DNA]</scope>
    <source>
        <strain evidence="14 15">Foug A</strain>
    </source>
</reference>
<dbReference type="PANTHER" id="PTHR24305">
    <property type="entry name" value="CYTOCHROME P450"/>
    <property type="match status" value="1"/>
</dbReference>
<dbReference type="GO" id="GO:0016020">
    <property type="term" value="C:membrane"/>
    <property type="evidence" value="ECO:0007669"/>
    <property type="project" value="UniProtKB-SubCell"/>
</dbReference>
<evidence type="ECO:0000256" key="4">
    <source>
        <dbReference type="ARBA" id="ARBA00010617"/>
    </source>
</evidence>
<comment type="subcellular location">
    <subcellularLocation>
        <location evidence="2">Membrane</location>
    </subcellularLocation>
</comment>
<keyword evidence="11" id="KW-0503">Monooxygenase</keyword>